<accession>A0A6P8B624</accession>
<gene>
    <name evidence="3" type="ORF">PgNI_06245</name>
</gene>
<organism evidence="2 3">
    <name type="scientific">Pyricularia grisea</name>
    <name type="common">Crabgrass-specific blast fungus</name>
    <name type="synonym">Magnaporthe grisea</name>
    <dbReference type="NCBI Taxonomy" id="148305"/>
    <lineage>
        <taxon>Eukaryota</taxon>
        <taxon>Fungi</taxon>
        <taxon>Dikarya</taxon>
        <taxon>Ascomycota</taxon>
        <taxon>Pezizomycotina</taxon>
        <taxon>Sordariomycetes</taxon>
        <taxon>Sordariomycetidae</taxon>
        <taxon>Magnaporthales</taxon>
        <taxon>Pyriculariaceae</taxon>
        <taxon>Pyricularia</taxon>
    </lineage>
</organism>
<dbReference type="RefSeq" id="XP_030982686.1">
    <property type="nucleotide sequence ID" value="XM_031126271.1"/>
</dbReference>
<reference evidence="3" key="2">
    <citation type="submission" date="2019-10" db="EMBL/GenBank/DDBJ databases">
        <authorList>
            <consortium name="NCBI Genome Project"/>
        </authorList>
    </citation>
    <scope>NUCLEOTIDE SEQUENCE</scope>
    <source>
        <strain evidence="3">NI907</strain>
    </source>
</reference>
<reference evidence="2 3" key="1">
    <citation type="journal article" date="2019" name="Mol. Biol. Evol.">
        <title>Blast fungal genomes show frequent chromosomal changes, gene gains and losses, and effector gene turnover.</title>
        <authorList>
            <person name="Gomez Luciano L.B."/>
            <person name="Jason Tsai I."/>
            <person name="Chuma I."/>
            <person name="Tosa Y."/>
            <person name="Chen Y.H."/>
            <person name="Li J.Y."/>
            <person name="Li M.Y."/>
            <person name="Jade Lu M.Y."/>
            <person name="Nakayashiki H."/>
            <person name="Li W.H."/>
        </authorList>
    </citation>
    <scope>NUCLEOTIDE SEQUENCE [LARGE SCALE GENOMIC DNA]</scope>
    <source>
        <strain evidence="2 3">NI907</strain>
    </source>
</reference>
<dbReference type="GeneID" id="41961180"/>
<dbReference type="AlphaFoldDB" id="A0A6P8B624"/>
<name>A0A6P8B624_PYRGI</name>
<evidence type="ECO:0000313" key="3">
    <source>
        <dbReference type="RefSeq" id="XP_030982686.1"/>
    </source>
</evidence>
<protein>
    <submittedName>
        <fullName evidence="3">Uncharacterized protein</fullName>
    </submittedName>
</protein>
<dbReference type="Proteomes" id="UP000515153">
    <property type="component" value="Chromosome I"/>
</dbReference>
<feature type="region of interest" description="Disordered" evidence="1">
    <location>
        <begin position="105"/>
        <end position="126"/>
    </location>
</feature>
<keyword evidence="2" id="KW-1185">Reference proteome</keyword>
<dbReference type="KEGG" id="pgri:PgNI_06245"/>
<evidence type="ECO:0000313" key="2">
    <source>
        <dbReference type="Proteomes" id="UP000515153"/>
    </source>
</evidence>
<reference evidence="3" key="3">
    <citation type="submission" date="2025-08" db="UniProtKB">
        <authorList>
            <consortium name="RefSeq"/>
        </authorList>
    </citation>
    <scope>IDENTIFICATION</scope>
    <source>
        <strain evidence="3">NI907</strain>
    </source>
</reference>
<evidence type="ECO:0000256" key="1">
    <source>
        <dbReference type="SAM" id="MobiDB-lite"/>
    </source>
</evidence>
<proteinExistence type="predicted"/>
<sequence length="126" mass="14144">MVELDNVLKQFATGATRDEGQWRCGNPQPRAIPSEVYSTSRREYRYSYVRLLLLIVQEWALHVITVVAARSSTPTNTCTKETHHLLSEPPAISLLSRALPWRPPARSSGLPHIRSPPDILKDGGMN</sequence>